<dbReference type="Proteomes" id="UP000176998">
    <property type="component" value="Unassembled WGS sequence"/>
</dbReference>
<dbReference type="EMBL" id="MJBS01000025">
    <property type="protein sequence ID" value="OHF00761.1"/>
    <property type="molecule type" value="Genomic_DNA"/>
</dbReference>
<proteinExistence type="predicted"/>
<reference evidence="2 3" key="1">
    <citation type="submission" date="2016-09" db="EMBL/GenBank/DDBJ databases">
        <authorList>
            <person name="Capua I."/>
            <person name="De Benedictis P."/>
            <person name="Joannis T."/>
            <person name="Lombin L.H."/>
            <person name="Cattoli G."/>
        </authorList>
    </citation>
    <scope>NUCLEOTIDE SEQUENCE [LARGE SCALE GENOMIC DNA]</scope>
    <source>
        <strain evidence="2 3">IMI 309357</strain>
    </source>
</reference>
<dbReference type="OrthoDB" id="4849123at2759"/>
<evidence type="ECO:0000256" key="1">
    <source>
        <dbReference type="SAM" id="MobiDB-lite"/>
    </source>
</evidence>
<evidence type="ECO:0000313" key="3">
    <source>
        <dbReference type="Proteomes" id="UP000176998"/>
    </source>
</evidence>
<dbReference type="RefSeq" id="XP_022477903.1">
    <property type="nucleotide sequence ID" value="XM_022615726.1"/>
</dbReference>
<evidence type="ECO:0000313" key="2">
    <source>
        <dbReference type="EMBL" id="OHF00761.1"/>
    </source>
</evidence>
<dbReference type="AlphaFoldDB" id="A0A1G4BH80"/>
<dbReference type="GeneID" id="34557236"/>
<feature type="compositionally biased region" description="Basic and acidic residues" evidence="1">
    <location>
        <begin position="22"/>
        <end position="32"/>
    </location>
</feature>
<name>A0A1G4BH80_9PEZI</name>
<gene>
    <name evidence="2" type="ORF">CORC01_04078</name>
</gene>
<organism evidence="2 3">
    <name type="scientific">Colletotrichum orchidophilum</name>
    <dbReference type="NCBI Taxonomy" id="1209926"/>
    <lineage>
        <taxon>Eukaryota</taxon>
        <taxon>Fungi</taxon>
        <taxon>Dikarya</taxon>
        <taxon>Ascomycota</taxon>
        <taxon>Pezizomycotina</taxon>
        <taxon>Sordariomycetes</taxon>
        <taxon>Hypocreomycetidae</taxon>
        <taxon>Glomerellales</taxon>
        <taxon>Glomerellaceae</taxon>
        <taxon>Colletotrichum</taxon>
    </lineage>
</organism>
<accession>A0A1G4BH80</accession>
<feature type="compositionally biased region" description="Polar residues" evidence="1">
    <location>
        <begin position="33"/>
        <end position="43"/>
    </location>
</feature>
<sequence>MAHSGQSAYIGHSSSKASHKYSSKESRKETTQRRTSMYQNQPASDEPSAYGATFRSGDIAASKACHQARAADNISKIMGQFGGN</sequence>
<protein>
    <submittedName>
        <fullName evidence="2">Uncharacterized protein</fullName>
    </submittedName>
</protein>
<keyword evidence="3" id="KW-1185">Reference proteome</keyword>
<feature type="region of interest" description="Disordered" evidence="1">
    <location>
        <begin position="1"/>
        <end position="51"/>
    </location>
</feature>
<comment type="caution">
    <text evidence="2">The sequence shown here is derived from an EMBL/GenBank/DDBJ whole genome shotgun (WGS) entry which is preliminary data.</text>
</comment>